<proteinExistence type="predicted"/>
<evidence type="ECO:0000313" key="1">
    <source>
        <dbReference type="EMBL" id="HAE94540.1"/>
    </source>
</evidence>
<dbReference type="EMBL" id="AWFH01000045">
    <property type="protein sequence ID" value="KCZ59288.1"/>
    <property type="molecule type" value="Genomic_DNA"/>
</dbReference>
<evidence type="ECO:0008006" key="5">
    <source>
        <dbReference type="Google" id="ProtNLM"/>
    </source>
</evidence>
<dbReference type="PROSITE" id="PS51257">
    <property type="entry name" value="PROKAR_LIPOPROTEIN"/>
    <property type="match status" value="1"/>
</dbReference>
<dbReference type="Proteomes" id="UP000024547">
    <property type="component" value="Unassembled WGS sequence"/>
</dbReference>
<gene>
    <name evidence="1" type="ORF">DCG65_08260</name>
    <name evidence="2" type="ORF">HY36_08410</name>
</gene>
<dbReference type="Proteomes" id="UP000259173">
    <property type="component" value="Unassembled WGS sequence"/>
</dbReference>
<evidence type="ECO:0000313" key="2">
    <source>
        <dbReference type="EMBL" id="KCZ59288.1"/>
    </source>
</evidence>
<dbReference type="GeneID" id="92500625"/>
<evidence type="ECO:0000313" key="4">
    <source>
        <dbReference type="Proteomes" id="UP000259173"/>
    </source>
</evidence>
<organism evidence="2 3">
    <name type="scientific">Hyphomonas atlantica</name>
    <dbReference type="NCBI Taxonomy" id="1280948"/>
    <lineage>
        <taxon>Bacteria</taxon>
        <taxon>Pseudomonadati</taxon>
        <taxon>Pseudomonadota</taxon>
        <taxon>Alphaproteobacteria</taxon>
        <taxon>Hyphomonadales</taxon>
        <taxon>Hyphomonadaceae</taxon>
        <taxon>Hyphomonas</taxon>
    </lineage>
</organism>
<dbReference type="EMBL" id="DMBR01000251">
    <property type="protein sequence ID" value="HAE94540.1"/>
    <property type="molecule type" value="Genomic_DNA"/>
</dbReference>
<keyword evidence="3" id="KW-1185">Reference proteome</keyword>
<dbReference type="STRING" id="1280948.HY36_08410"/>
<dbReference type="PATRIC" id="fig|1280948.3.peg.2797"/>
<reference evidence="1 4" key="2">
    <citation type="journal article" date="2018" name="Nat. Biotechnol.">
        <title>A standardized bacterial taxonomy based on genome phylogeny substantially revises the tree of life.</title>
        <authorList>
            <person name="Parks D.H."/>
            <person name="Chuvochina M."/>
            <person name="Waite D.W."/>
            <person name="Rinke C."/>
            <person name="Skarshewski A."/>
            <person name="Chaumeil P.A."/>
            <person name="Hugenholtz P."/>
        </authorList>
    </citation>
    <scope>NUCLEOTIDE SEQUENCE [LARGE SCALE GENOMIC DNA]</scope>
    <source>
        <strain evidence="1">UBA8557</strain>
    </source>
</reference>
<dbReference type="AlphaFoldDB" id="A0A059DY93"/>
<comment type="caution">
    <text evidence="2">The sequence shown here is derived from an EMBL/GenBank/DDBJ whole genome shotgun (WGS) entry which is preliminary data.</text>
</comment>
<protein>
    <recommendedName>
        <fullName evidence="5">BPP domain-containing protein</fullName>
    </recommendedName>
</protein>
<reference evidence="2 3" key="1">
    <citation type="journal article" date="2014" name="Antonie Van Leeuwenhoek">
        <title>Hyphomonas beringensis sp. nov. and Hyphomonas chukchiensis sp. nov., isolated from surface seawater of the Bering Sea and Chukchi Sea.</title>
        <authorList>
            <person name="Li C."/>
            <person name="Lai Q."/>
            <person name="Li G."/>
            <person name="Dong C."/>
            <person name="Wang J."/>
            <person name="Liao Y."/>
            <person name="Shao Z."/>
        </authorList>
    </citation>
    <scope>NUCLEOTIDE SEQUENCE [LARGE SCALE GENOMIC DNA]</scope>
    <source>
        <strain evidence="2 3">22II1-22F38</strain>
    </source>
</reference>
<dbReference type="eggNOG" id="ENOG5032HJV">
    <property type="taxonomic scope" value="Bacteria"/>
</dbReference>
<sequence>MQFKRWRLSATSPVVNAGLGLALLFTAVGCSKEAEAPEEQVESPQIATGVELPAVWATRPLEGKVSAVALSGGLGGLLAIAYERGGLQLFNMNGEILGEPANFRLTDIASGQSATLGGSTVTIFPGITREGQLKAYLYGEGLLAPAQVDLPVPDTSFIEGVCSGPISTDGIMRLAYWTSTNDRILQTGVVREENGEFSWDAGESTFTDFGITSCAYTSDTLVASPRATSAASLARGDFDALLSIEDGAGLQVSTDFGMTNTEISVRDGITVTAPDAPDAMAAMGTMMTGGYPGGVIVLAGETGPNQHQAVFVDPSLLTLEDDQ</sequence>
<name>A0A059DY93_9PROT</name>
<dbReference type="RefSeq" id="WP_035553916.1">
    <property type="nucleotide sequence ID" value="NZ_CAMYIB010000012.1"/>
</dbReference>
<accession>A0A059DY93</accession>
<evidence type="ECO:0000313" key="3">
    <source>
        <dbReference type="Proteomes" id="UP000024547"/>
    </source>
</evidence>